<dbReference type="SUPFAM" id="SSF51735">
    <property type="entry name" value="NAD(P)-binding Rossmann-fold domains"/>
    <property type="match status" value="1"/>
</dbReference>
<dbReference type="PROSITE" id="PS50075">
    <property type="entry name" value="CARRIER"/>
    <property type="match status" value="1"/>
</dbReference>
<dbReference type="OrthoDB" id="9778690at2"/>
<dbReference type="InterPro" id="IPR036291">
    <property type="entry name" value="NAD(P)-bd_dom_sf"/>
</dbReference>
<evidence type="ECO:0000313" key="8">
    <source>
        <dbReference type="Proteomes" id="UP000286716"/>
    </source>
</evidence>
<evidence type="ECO:0000256" key="3">
    <source>
        <dbReference type="ARBA" id="ARBA00022679"/>
    </source>
</evidence>
<dbReference type="Pfam" id="PF08659">
    <property type="entry name" value="KR"/>
    <property type="match status" value="1"/>
</dbReference>
<keyword evidence="2" id="KW-0597">Phosphoprotein</keyword>
<keyword evidence="4" id="KW-0677">Repeat</keyword>
<name>A0A428W181_AMYBA</name>
<reference evidence="7 8" key="1">
    <citation type="submission" date="2018-05" db="EMBL/GenBank/DDBJ databases">
        <title>Evolution of GPA BGCs.</title>
        <authorList>
            <person name="Waglechner N."/>
            <person name="Wright G.D."/>
        </authorList>
    </citation>
    <scope>NUCLEOTIDE SEQUENCE [LARGE SCALE GENOMIC DNA]</scope>
    <source>
        <strain evidence="7 8">DSM 5908</strain>
    </source>
</reference>
<dbReference type="SMART" id="SM00823">
    <property type="entry name" value="PKS_PP"/>
    <property type="match status" value="1"/>
</dbReference>
<keyword evidence="3" id="KW-0808">Transferase</keyword>
<feature type="domain" description="Carrier" evidence="6">
    <location>
        <begin position="183"/>
        <end position="257"/>
    </location>
</feature>
<gene>
    <name evidence="7" type="ORF">DMA12_38880</name>
</gene>
<dbReference type="InterPro" id="IPR036736">
    <property type="entry name" value="ACP-like_sf"/>
</dbReference>
<proteinExistence type="predicted"/>
<dbReference type="GO" id="GO:0006633">
    <property type="term" value="P:fatty acid biosynthetic process"/>
    <property type="evidence" value="ECO:0007669"/>
    <property type="project" value="TreeGrafter"/>
</dbReference>
<accession>A0A428W181</accession>
<dbReference type="InterPro" id="IPR013968">
    <property type="entry name" value="PKS_KR"/>
</dbReference>
<dbReference type="PANTHER" id="PTHR43775:SF51">
    <property type="entry name" value="INACTIVE PHENOLPHTHIOCEROL SYNTHESIS POLYKETIDE SYNTHASE TYPE I PKS1-RELATED"/>
    <property type="match status" value="1"/>
</dbReference>
<evidence type="ECO:0000256" key="2">
    <source>
        <dbReference type="ARBA" id="ARBA00022553"/>
    </source>
</evidence>
<feature type="compositionally biased region" description="Basic residues" evidence="5">
    <location>
        <begin position="28"/>
        <end position="40"/>
    </location>
</feature>
<dbReference type="PANTHER" id="PTHR43775">
    <property type="entry name" value="FATTY ACID SYNTHASE"/>
    <property type="match status" value="1"/>
</dbReference>
<dbReference type="SUPFAM" id="SSF47336">
    <property type="entry name" value="ACP-like"/>
    <property type="match status" value="1"/>
</dbReference>
<dbReference type="AlphaFoldDB" id="A0A428W181"/>
<keyword evidence="1" id="KW-0596">Phosphopantetheine</keyword>
<evidence type="ECO:0000259" key="6">
    <source>
        <dbReference type="PROSITE" id="PS50075"/>
    </source>
</evidence>
<evidence type="ECO:0000256" key="1">
    <source>
        <dbReference type="ARBA" id="ARBA00022450"/>
    </source>
</evidence>
<dbReference type="Pfam" id="PF00550">
    <property type="entry name" value="PP-binding"/>
    <property type="match status" value="1"/>
</dbReference>
<protein>
    <recommendedName>
        <fullName evidence="6">Carrier domain-containing protein</fullName>
    </recommendedName>
</protein>
<comment type="caution">
    <text evidence="7">The sequence shown here is derived from an EMBL/GenBank/DDBJ whole genome shotgun (WGS) entry which is preliminary data.</text>
</comment>
<dbReference type="FunFam" id="1.10.1200.10:FF:000007">
    <property type="entry name" value="Probable polyketide synthase pks17"/>
    <property type="match status" value="1"/>
</dbReference>
<dbReference type="InterPro" id="IPR050091">
    <property type="entry name" value="PKS_NRPS_Biosynth_Enz"/>
</dbReference>
<organism evidence="7 8">
    <name type="scientific">Amycolatopsis balhimycina DSM 5908</name>
    <dbReference type="NCBI Taxonomy" id="1081091"/>
    <lineage>
        <taxon>Bacteria</taxon>
        <taxon>Bacillati</taxon>
        <taxon>Actinomycetota</taxon>
        <taxon>Actinomycetes</taxon>
        <taxon>Pseudonocardiales</taxon>
        <taxon>Pseudonocardiaceae</taxon>
        <taxon>Amycolatopsis</taxon>
    </lineage>
</organism>
<evidence type="ECO:0000256" key="4">
    <source>
        <dbReference type="ARBA" id="ARBA00022737"/>
    </source>
</evidence>
<dbReference type="Gene3D" id="1.10.1200.10">
    <property type="entry name" value="ACP-like"/>
    <property type="match status" value="1"/>
</dbReference>
<evidence type="ECO:0000313" key="7">
    <source>
        <dbReference type="EMBL" id="RSM36828.1"/>
    </source>
</evidence>
<dbReference type="InterPro" id="IPR006162">
    <property type="entry name" value="Ppantetheine_attach_site"/>
</dbReference>
<feature type="region of interest" description="Disordered" evidence="5">
    <location>
        <begin position="1"/>
        <end position="59"/>
    </location>
</feature>
<dbReference type="GO" id="GO:0004312">
    <property type="term" value="F:fatty acid synthase activity"/>
    <property type="evidence" value="ECO:0007669"/>
    <property type="project" value="TreeGrafter"/>
</dbReference>
<sequence length="320" mass="34457">MPGHGGRLRRHRPRGARPRARTAPAGRGRPRRRRVRRTGRRDRADPRRPDRRPGDRRGAFAAGAGFLDAFAEHRRSRGRTALSVAWGTWATGALTAEARQHLDRQALSTMDPDTALSALRAASATGRPSAVVTAMDWPRFGALFTAARPSPLLAGLFGAETEPEDHGAADALRNRLRPLDGEGRRTALTELVRAEATAVLGTDPGPARPFRDAGFDSLTAVELRRRLAAATGTALPATVVFDHPTARALAEHLAGVLTIPASTLDELLDSLDPAALDERTAAKLRRFLDASAAPKQVNDDLDAVTADGLFDFLDRELGRP</sequence>
<feature type="compositionally biased region" description="Basic residues" evidence="5">
    <location>
        <begin position="1"/>
        <end position="20"/>
    </location>
</feature>
<dbReference type="InterPro" id="IPR020806">
    <property type="entry name" value="PKS_PP-bd"/>
</dbReference>
<evidence type="ECO:0000256" key="5">
    <source>
        <dbReference type="SAM" id="MobiDB-lite"/>
    </source>
</evidence>
<feature type="compositionally biased region" description="Basic and acidic residues" evidence="5">
    <location>
        <begin position="41"/>
        <end position="58"/>
    </location>
</feature>
<dbReference type="Gene3D" id="3.40.50.720">
    <property type="entry name" value="NAD(P)-binding Rossmann-like Domain"/>
    <property type="match status" value="1"/>
</dbReference>
<dbReference type="PROSITE" id="PS00012">
    <property type="entry name" value="PHOSPHOPANTETHEINE"/>
    <property type="match status" value="1"/>
</dbReference>
<dbReference type="Proteomes" id="UP000286716">
    <property type="component" value="Unassembled WGS sequence"/>
</dbReference>
<dbReference type="InterPro" id="IPR009081">
    <property type="entry name" value="PP-bd_ACP"/>
</dbReference>
<keyword evidence="8" id="KW-1185">Reference proteome</keyword>
<dbReference type="GO" id="GO:0031177">
    <property type="term" value="F:phosphopantetheine binding"/>
    <property type="evidence" value="ECO:0007669"/>
    <property type="project" value="InterPro"/>
</dbReference>
<dbReference type="SMART" id="SM01294">
    <property type="entry name" value="PKS_PP_betabranch"/>
    <property type="match status" value="1"/>
</dbReference>
<dbReference type="EMBL" id="QHHU01000079">
    <property type="protein sequence ID" value="RSM36828.1"/>
    <property type="molecule type" value="Genomic_DNA"/>
</dbReference>